<dbReference type="eggNOG" id="ENOG502QTH7">
    <property type="taxonomic scope" value="Eukaryota"/>
</dbReference>
<proteinExistence type="predicted"/>
<dbReference type="KEGG" id="tatv:25777214"/>
<reference evidence="2 3" key="1">
    <citation type="journal article" date="2011" name="Genome Biol.">
        <title>Comparative genome sequence analysis underscores mycoparasitism as the ancestral life style of Trichoderma.</title>
        <authorList>
            <person name="Kubicek C.P."/>
            <person name="Herrera-Estrella A."/>
            <person name="Seidl-Seiboth V."/>
            <person name="Martinez D.A."/>
            <person name="Druzhinina I.S."/>
            <person name="Thon M."/>
            <person name="Zeilinger S."/>
            <person name="Casas-Flores S."/>
            <person name="Horwitz B.A."/>
            <person name="Mukherjee P.K."/>
            <person name="Mukherjee M."/>
            <person name="Kredics L."/>
            <person name="Alcaraz L.D."/>
            <person name="Aerts A."/>
            <person name="Antal Z."/>
            <person name="Atanasova L."/>
            <person name="Cervantes-Badillo M.G."/>
            <person name="Challacombe J."/>
            <person name="Chertkov O."/>
            <person name="McCluskey K."/>
            <person name="Coulpier F."/>
            <person name="Deshpande N."/>
            <person name="von Doehren H."/>
            <person name="Ebbole D.J."/>
            <person name="Esquivel-Naranjo E.U."/>
            <person name="Fekete E."/>
            <person name="Flipphi M."/>
            <person name="Glaser F."/>
            <person name="Gomez-Rodriguez E.Y."/>
            <person name="Gruber S."/>
            <person name="Han C."/>
            <person name="Henrissat B."/>
            <person name="Hermosa R."/>
            <person name="Hernandez-Onate M."/>
            <person name="Karaffa L."/>
            <person name="Kosti I."/>
            <person name="Le Crom S."/>
            <person name="Lindquist E."/>
            <person name="Lucas S."/>
            <person name="Luebeck M."/>
            <person name="Luebeck P.S."/>
            <person name="Margeot A."/>
            <person name="Metz B."/>
            <person name="Misra M."/>
            <person name="Nevalainen H."/>
            <person name="Omann M."/>
            <person name="Packer N."/>
            <person name="Perrone G."/>
            <person name="Uresti-Rivera E.E."/>
            <person name="Salamov A."/>
            <person name="Schmoll M."/>
            <person name="Seiboth B."/>
            <person name="Shapiro H."/>
            <person name="Sukno S."/>
            <person name="Tamayo-Ramos J.A."/>
            <person name="Tisch D."/>
            <person name="Wiest A."/>
            <person name="Wilkinson H.H."/>
            <person name="Zhang M."/>
            <person name="Coutinho P.M."/>
            <person name="Kenerley C.M."/>
            <person name="Monte E."/>
            <person name="Baker S.E."/>
            <person name="Grigoriev I.V."/>
        </authorList>
    </citation>
    <scope>NUCLEOTIDE SEQUENCE [LARGE SCALE GENOMIC DNA]</scope>
    <source>
        <strain evidence="3">ATCC 20476 / IMI 206040</strain>
    </source>
</reference>
<feature type="non-terminal residue" evidence="2">
    <location>
        <position position="209"/>
    </location>
</feature>
<dbReference type="Pfam" id="PF01323">
    <property type="entry name" value="DSBA"/>
    <property type="match status" value="1"/>
</dbReference>
<accession>G9NXX6</accession>
<dbReference type="GeneID" id="25777214"/>
<dbReference type="PANTHER" id="PTHR13887">
    <property type="entry name" value="GLUTATHIONE S-TRANSFERASE KAPPA"/>
    <property type="match status" value="1"/>
</dbReference>
<dbReference type="OrthoDB" id="1930760at2759"/>
<dbReference type="AlphaFoldDB" id="G9NXX6"/>
<dbReference type="CDD" id="cd03024">
    <property type="entry name" value="DsbA_FrnE"/>
    <property type="match status" value="1"/>
</dbReference>
<dbReference type="InterPro" id="IPR036249">
    <property type="entry name" value="Thioredoxin-like_sf"/>
</dbReference>
<dbReference type="GO" id="GO:0016491">
    <property type="term" value="F:oxidoreductase activity"/>
    <property type="evidence" value="ECO:0007669"/>
    <property type="project" value="InterPro"/>
</dbReference>
<name>G9NXX6_HYPAI</name>
<organism evidence="2 3">
    <name type="scientific">Hypocrea atroviridis (strain ATCC 20476 / IMI 206040)</name>
    <name type="common">Trichoderma atroviride</name>
    <dbReference type="NCBI Taxonomy" id="452589"/>
    <lineage>
        <taxon>Eukaryota</taxon>
        <taxon>Fungi</taxon>
        <taxon>Dikarya</taxon>
        <taxon>Ascomycota</taxon>
        <taxon>Pezizomycotina</taxon>
        <taxon>Sordariomycetes</taxon>
        <taxon>Hypocreomycetidae</taxon>
        <taxon>Hypocreales</taxon>
        <taxon>Hypocreaceae</taxon>
        <taxon>Trichoderma</taxon>
    </lineage>
</organism>
<feature type="non-terminal residue" evidence="2">
    <location>
        <position position="1"/>
    </location>
</feature>
<keyword evidence="3" id="KW-1185">Reference proteome</keyword>
<evidence type="ECO:0000313" key="2">
    <source>
        <dbReference type="EMBL" id="EHK44305.1"/>
    </source>
</evidence>
<protein>
    <recommendedName>
        <fullName evidence="1">DSBA-like thioredoxin domain-containing protein</fullName>
    </recommendedName>
</protein>
<comment type="caution">
    <text evidence="2">The sequence shown here is derived from an EMBL/GenBank/DDBJ whole genome shotgun (WGS) entry which is preliminary data.</text>
</comment>
<dbReference type="OMA" id="WCWIAKK"/>
<dbReference type="InterPro" id="IPR001853">
    <property type="entry name" value="DSBA-like_thioredoxin_dom"/>
</dbReference>
<dbReference type="SUPFAM" id="SSF52833">
    <property type="entry name" value="Thioredoxin-like"/>
    <property type="match status" value="1"/>
</dbReference>
<dbReference type="EMBL" id="ABDG02000025">
    <property type="protein sequence ID" value="EHK44305.1"/>
    <property type="molecule type" value="Genomic_DNA"/>
</dbReference>
<dbReference type="Gene3D" id="3.40.30.10">
    <property type="entry name" value="Glutaredoxin"/>
    <property type="match status" value="1"/>
</dbReference>
<evidence type="ECO:0000313" key="3">
    <source>
        <dbReference type="Proteomes" id="UP000005426"/>
    </source>
</evidence>
<dbReference type="PANTHER" id="PTHR13887:SF41">
    <property type="entry name" value="THIOREDOXIN SUPERFAMILY PROTEIN"/>
    <property type="match status" value="1"/>
</dbReference>
<evidence type="ECO:0000259" key="1">
    <source>
        <dbReference type="Pfam" id="PF01323"/>
    </source>
</evidence>
<feature type="domain" description="DSBA-like thioredoxin" evidence="1">
    <location>
        <begin position="3"/>
        <end position="203"/>
    </location>
</feature>
<sequence length="209" mass="23285">IRLEIYMDLLCPWCFVEKHSLEALMQRYRDEHPEVRFEAVFRPYYIAPTMAKHGVEKRGIYDRLDSLNPNFLSRIQVAGAKHDIAFSIRGVTGNTRPAHRLSAVALRELGPAGQSAVVEQLFQGHFEDGRDLSDAAWLVTVGVAAGIPEAAVRAGLDDDEAGMRLDAVAQAARDVMGVEAVPCVMVQDRYKVGGYQEGHVFESLFEKIR</sequence>
<dbReference type="Proteomes" id="UP000005426">
    <property type="component" value="Unassembled WGS sequence"/>
</dbReference>
<dbReference type="HOGENOM" id="CLU_069253_0_1_1"/>
<gene>
    <name evidence="2" type="ORF">TRIATDRAFT_185114</name>
</gene>